<name>A0A815WW19_ADIRI</name>
<protein>
    <submittedName>
        <fullName evidence="3">Uncharacterized protein</fullName>
    </submittedName>
</protein>
<dbReference type="EMBL" id="CAJNOJ010001223">
    <property type="protein sequence ID" value="CAF1546877.1"/>
    <property type="molecule type" value="Genomic_DNA"/>
</dbReference>
<accession>A0A815WW19</accession>
<feature type="compositionally biased region" description="Polar residues" evidence="2">
    <location>
        <begin position="637"/>
        <end position="669"/>
    </location>
</feature>
<gene>
    <name evidence="3" type="ORF">EDS130_LOCUS45716</name>
</gene>
<feature type="coiled-coil region" evidence="1">
    <location>
        <begin position="498"/>
        <end position="525"/>
    </location>
</feature>
<sequence length="707" mass="79563">TGKSLIFAKIMEVQQLKKQYDLKMEQNHRGTPGVSVSNTNYRHAILNEITGPGLTKYLDSSGNIFVLIDEFDGDHKLGMFNKETKSNNLNSSAASVLKSFHTGIPYYQKGKASDTGHLENPQVSFLAASNGEPVMDILRAKIKTAVMPDALVMRTIFDVIDSPPKFNANYKDKLLPQGAIGLELLLLASSLLCNQTYEFDTDSDGKQSADDLLQAWQDNCMAASARWKNTDKWISSRFSKTCELTARLAAQITHIDVAYRVLQEFIIEQNLQSRNGPVTFNTYSQMVDFFYRKYPPNSTNPIIISTGQVEAAMYATKIILLKFFNLFDISVNRSSPILEIPWVPPSTNSHSNPALVRLPATQTSVDGTVDDQFALDKYQLILLYPSICFTFSQIVNAYPKLKYRYDSVEPMLGKLIQLNLLSKYENGIRSGRNVSNLYIKALPESITMHTVNSFVVDTLDRVKMPWTLYKVNCEKVLLPSASALLSEEVRQLFEQDNYRRIIQKYETMEKKMRKKQSESAKQTKQCALKLIDNNIASTRSGLNTSSPNENPFEDDSLEEEQEAQAEPLDRTKHLSPTYASTEPNNSSSSITTNSILSQVPSSTNNLINYLLPRPPLPILHNFELENDIDPSVIETISNNGINDDQSVETNNENEISNDSTQHTNKTSPVNIRRGARVRTKNKRFFSPEPSERTSTATNKKSNTQMTN</sequence>
<feature type="non-terminal residue" evidence="3">
    <location>
        <position position="1"/>
    </location>
</feature>
<evidence type="ECO:0000313" key="4">
    <source>
        <dbReference type="Proteomes" id="UP000663852"/>
    </source>
</evidence>
<keyword evidence="1" id="KW-0175">Coiled coil</keyword>
<evidence type="ECO:0000256" key="2">
    <source>
        <dbReference type="SAM" id="MobiDB-lite"/>
    </source>
</evidence>
<dbReference type="OrthoDB" id="10434645at2759"/>
<feature type="region of interest" description="Disordered" evidence="2">
    <location>
        <begin position="537"/>
        <end position="592"/>
    </location>
</feature>
<comment type="caution">
    <text evidence="3">The sequence shown here is derived from an EMBL/GenBank/DDBJ whole genome shotgun (WGS) entry which is preliminary data.</text>
</comment>
<dbReference type="AlphaFoldDB" id="A0A815WW19"/>
<feature type="compositionally biased region" description="Acidic residues" evidence="2">
    <location>
        <begin position="551"/>
        <end position="563"/>
    </location>
</feature>
<dbReference type="Proteomes" id="UP000663852">
    <property type="component" value="Unassembled WGS sequence"/>
</dbReference>
<reference evidence="3" key="1">
    <citation type="submission" date="2021-02" db="EMBL/GenBank/DDBJ databases">
        <authorList>
            <person name="Nowell W R."/>
        </authorList>
    </citation>
    <scope>NUCLEOTIDE SEQUENCE</scope>
</reference>
<feature type="region of interest" description="Disordered" evidence="2">
    <location>
        <begin position="637"/>
        <end position="707"/>
    </location>
</feature>
<feature type="compositionally biased region" description="Low complexity" evidence="2">
    <location>
        <begin position="580"/>
        <end position="592"/>
    </location>
</feature>
<organism evidence="3 4">
    <name type="scientific">Adineta ricciae</name>
    <name type="common">Rotifer</name>
    <dbReference type="NCBI Taxonomy" id="249248"/>
    <lineage>
        <taxon>Eukaryota</taxon>
        <taxon>Metazoa</taxon>
        <taxon>Spiralia</taxon>
        <taxon>Gnathifera</taxon>
        <taxon>Rotifera</taxon>
        <taxon>Eurotatoria</taxon>
        <taxon>Bdelloidea</taxon>
        <taxon>Adinetida</taxon>
        <taxon>Adinetidae</taxon>
        <taxon>Adineta</taxon>
    </lineage>
</organism>
<proteinExistence type="predicted"/>
<feature type="compositionally biased region" description="Polar residues" evidence="2">
    <location>
        <begin position="537"/>
        <end position="549"/>
    </location>
</feature>
<evidence type="ECO:0000256" key="1">
    <source>
        <dbReference type="SAM" id="Coils"/>
    </source>
</evidence>
<feature type="compositionally biased region" description="Basic residues" evidence="2">
    <location>
        <begin position="673"/>
        <end position="683"/>
    </location>
</feature>
<evidence type="ECO:0000313" key="3">
    <source>
        <dbReference type="EMBL" id="CAF1546877.1"/>
    </source>
</evidence>
<feature type="compositionally biased region" description="Polar residues" evidence="2">
    <location>
        <begin position="692"/>
        <end position="707"/>
    </location>
</feature>